<accession>A0ACC7P1V5</accession>
<dbReference type="EMBL" id="JBJURJ010000015">
    <property type="protein sequence ID" value="MFM9330938.1"/>
    <property type="molecule type" value="Genomic_DNA"/>
</dbReference>
<comment type="caution">
    <text evidence="1">The sequence shown here is derived from an EMBL/GenBank/DDBJ whole genome shotgun (WGS) entry which is preliminary data.</text>
</comment>
<gene>
    <name evidence="1" type="ORF">ACI1P1_21840</name>
</gene>
<organism evidence="1 2">
    <name type="scientific">Paenibacillus mesotrionivorans</name>
    <dbReference type="NCBI Taxonomy" id="3160968"/>
    <lineage>
        <taxon>Bacteria</taxon>
        <taxon>Bacillati</taxon>
        <taxon>Bacillota</taxon>
        <taxon>Bacilli</taxon>
        <taxon>Bacillales</taxon>
        <taxon>Paenibacillaceae</taxon>
        <taxon>Paenibacillus</taxon>
    </lineage>
</organism>
<name>A0ACC7P1V5_9BACL</name>
<protein>
    <submittedName>
        <fullName evidence="1">DUF4038 domain-containing protein</fullName>
    </submittedName>
</protein>
<proteinExistence type="predicted"/>
<dbReference type="Proteomes" id="UP001631969">
    <property type="component" value="Unassembled WGS sequence"/>
</dbReference>
<evidence type="ECO:0000313" key="2">
    <source>
        <dbReference type="Proteomes" id="UP001631969"/>
    </source>
</evidence>
<evidence type="ECO:0000313" key="1">
    <source>
        <dbReference type="EMBL" id="MFM9330938.1"/>
    </source>
</evidence>
<reference evidence="1" key="1">
    <citation type="submission" date="2024-12" db="EMBL/GenBank/DDBJ databases">
        <authorList>
            <person name="Wu N."/>
        </authorList>
    </citation>
    <scope>NUCLEOTIDE SEQUENCE</scope>
    <source>
        <strain evidence="1">P15</strain>
    </source>
</reference>
<sequence>MLKPWDHGRLQVSPNQKNLVNGEAPFFWLGDTAWNLFQRLDLNEAYVYLRNRKEKGFNVIQAVLINYAYEGNKRSLQHVENEDVLQVIWAENKPYWDHVETIVDMAAEMGIYFALLPVWGRVVKEGYLNTDNVAPYADYLTRVFGGKKNIIWLLGGDIRGDLHGGLWNRLGTALKSAMPDTLVGYHPFGRTSSSYWFSDCDWLDFHMFQSGHRRYDQNWLKSWDDATAQEPWFGEDNWRYVVQDRMKTPRKPVVDGEPSYEQIPQGLHNPSEPYWQAHHVRRYAYWSVLSGSMGHTYGHNAIFQFNKDGYQPEFGSNVTWEEALHASGGSQMQILKSLMLEIDFVHGDGMQEILHTKESGGEKENKVLVFGNSRNIVCYTYSGRPFTIRIPDAGNRMYQAYWIDPVNGSRSYLGQVNSSEAVEFVPPPKDTDFTDWLLHLKEE</sequence>
<keyword evidence="2" id="KW-1185">Reference proteome</keyword>